<evidence type="ECO:0000313" key="3">
    <source>
        <dbReference type="Proteomes" id="UP001432027"/>
    </source>
</evidence>
<reference evidence="2" key="1">
    <citation type="submission" date="2023-10" db="EMBL/GenBank/DDBJ databases">
        <title>Genome assembly of Pristionchus species.</title>
        <authorList>
            <person name="Yoshida K."/>
            <person name="Sommer R.J."/>
        </authorList>
    </citation>
    <scope>NUCLEOTIDE SEQUENCE</scope>
    <source>
        <strain evidence="2">RS0144</strain>
    </source>
</reference>
<organism evidence="2 3">
    <name type="scientific">Pristionchus entomophagus</name>
    <dbReference type="NCBI Taxonomy" id="358040"/>
    <lineage>
        <taxon>Eukaryota</taxon>
        <taxon>Metazoa</taxon>
        <taxon>Ecdysozoa</taxon>
        <taxon>Nematoda</taxon>
        <taxon>Chromadorea</taxon>
        <taxon>Rhabditida</taxon>
        <taxon>Rhabditina</taxon>
        <taxon>Diplogasteromorpha</taxon>
        <taxon>Diplogasteroidea</taxon>
        <taxon>Neodiplogasteridae</taxon>
        <taxon>Pristionchus</taxon>
    </lineage>
</organism>
<evidence type="ECO:0008006" key="4">
    <source>
        <dbReference type="Google" id="ProtNLM"/>
    </source>
</evidence>
<comment type="caution">
    <text evidence="2">The sequence shown here is derived from an EMBL/GenBank/DDBJ whole genome shotgun (WGS) entry which is preliminary data.</text>
</comment>
<dbReference type="Proteomes" id="UP001432027">
    <property type="component" value="Unassembled WGS sequence"/>
</dbReference>
<gene>
    <name evidence="2" type="ORF">PENTCL1PPCAC_11799</name>
</gene>
<dbReference type="EMBL" id="BTSX01000003">
    <property type="protein sequence ID" value="GMS89624.1"/>
    <property type="molecule type" value="Genomic_DNA"/>
</dbReference>
<sequence length="110" mass="12034">QFDGSDSFCFVFLASPIHPVSLSHPGSDPSLSHSLTSPTPLFSSPLDSPTRISPPSPNVLSCRVTIRPLIFSSPFLLRLTVIWQPNRCLFTESFLHLSSCITSFHLPPLG</sequence>
<dbReference type="AlphaFoldDB" id="A0AAV5T7I3"/>
<accession>A0AAV5T7I3</accession>
<name>A0AAV5T7I3_9BILA</name>
<evidence type="ECO:0000256" key="1">
    <source>
        <dbReference type="SAM" id="MobiDB-lite"/>
    </source>
</evidence>
<feature type="compositionally biased region" description="Low complexity" evidence="1">
    <location>
        <begin position="27"/>
        <end position="50"/>
    </location>
</feature>
<protein>
    <recommendedName>
        <fullName evidence="4">G protein-coupled receptor</fullName>
    </recommendedName>
</protein>
<proteinExistence type="predicted"/>
<feature type="non-terminal residue" evidence="2">
    <location>
        <position position="1"/>
    </location>
</feature>
<feature type="region of interest" description="Disordered" evidence="1">
    <location>
        <begin position="23"/>
        <end position="55"/>
    </location>
</feature>
<evidence type="ECO:0000313" key="2">
    <source>
        <dbReference type="EMBL" id="GMS89624.1"/>
    </source>
</evidence>
<keyword evidence="3" id="KW-1185">Reference proteome</keyword>